<reference evidence="4" key="1">
    <citation type="journal article" date="2012" name="Proc. Natl. Acad. Sci. U.S.A.">
        <title>Genome sequence of the button mushroom Agaricus bisporus reveals mechanisms governing adaptation to a humic-rich ecological niche.</title>
        <authorList>
            <person name="Morin E."/>
            <person name="Kohler A."/>
            <person name="Baker A.R."/>
            <person name="Foulongne-Oriol M."/>
            <person name="Lombard V."/>
            <person name="Nagy L.G."/>
            <person name="Ohm R.A."/>
            <person name="Patyshakuliyeva A."/>
            <person name="Brun A."/>
            <person name="Aerts A.L."/>
            <person name="Bailey A.M."/>
            <person name="Billette C."/>
            <person name="Coutinho P.M."/>
            <person name="Deakin G."/>
            <person name="Doddapaneni H."/>
            <person name="Floudas D."/>
            <person name="Grimwood J."/>
            <person name="Hilden K."/>
            <person name="Kuees U."/>
            <person name="LaButti K.M."/>
            <person name="Lapidus A."/>
            <person name="Lindquist E.A."/>
            <person name="Lucas S.M."/>
            <person name="Murat C."/>
            <person name="Riley R.W."/>
            <person name="Salamov A.A."/>
            <person name="Schmutz J."/>
            <person name="Subramanian V."/>
            <person name="Woesten H.A.B."/>
            <person name="Xu J."/>
            <person name="Eastwood D.C."/>
            <person name="Foster G.D."/>
            <person name="Sonnenberg A.S."/>
            <person name="Cullen D."/>
            <person name="de Vries R.P."/>
            <person name="Lundell T."/>
            <person name="Hibbett D.S."/>
            <person name="Henrissat B."/>
            <person name="Burton K.S."/>
            <person name="Kerrigan R.W."/>
            <person name="Challen M.P."/>
            <person name="Grigoriev I.V."/>
            <person name="Martin F."/>
        </authorList>
    </citation>
    <scope>NUCLEOTIDE SEQUENCE [LARGE SCALE GENOMIC DNA]</scope>
    <source>
        <strain evidence="4">JB137-S8 / ATCC MYA-4627 / FGSC 10392</strain>
    </source>
</reference>
<keyword evidence="2" id="KW-0472">Membrane</keyword>
<sequence length="568" mass="62420">MPRFNPYSTPRWTRVSKRSALPTKPTMDPPKSFDNVDIAVNNAFKTALDGFIAFDYQALSLQSFQAGAAPPEDPVLSTLFIPSVNAPINSGGSRKGDVPAQSSQGAGDGDFDMRSPVSHVSSIEEDHTASESEASISYTGSRDVCMDNWPMSPRRREGTLTLTCFHSTDTYCEFSHCAHTNFEDDFMATEPDGGVNGQNAYHSNSSPPNYPYIFPGHYEVEANPTPDANSDILRKNDALSLIPTVGSRKLLDRVPSLGLCLLGTLFAVFAVMGAALSCQRISSSLFQTTASILAPTSASASELARLDSLVVELVGMIQGSRLQDKEFISSILDIVPDASSRSSKLMQRVSEVNIEVNEKISTAKQLFSFSRGQFLFLRSTVNQMVEDVACDFEPKLAQLARSRGEIKEVQLYLDYLQGALQHLRRHLVAPTGSIPNPYRFIPFGIGTVFSFKNSLPGGTDLLALLDRVDAQRTKADLSLMSVAMVVTVQDGHIFIGEAHSERISRALAEQQNRTFMITMSSDLDPYIDENFLGRMVTTPGFLDHVDAQRTTLVLQPYLLQRIRQSLLF</sequence>
<keyword evidence="2" id="KW-1133">Transmembrane helix</keyword>
<dbReference type="InParanoid" id="K5WSC9"/>
<keyword evidence="4" id="KW-1185">Reference proteome</keyword>
<dbReference type="EMBL" id="JH971392">
    <property type="protein sequence ID" value="EKM78321.1"/>
    <property type="molecule type" value="Genomic_DNA"/>
</dbReference>
<feature type="region of interest" description="Disordered" evidence="1">
    <location>
        <begin position="1"/>
        <end position="33"/>
    </location>
</feature>
<dbReference type="AlphaFoldDB" id="K5WSC9"/>
<feature type="compositionally biased region" description="Polar residues" evidence="1">
    <location>
        <begin position="1"/>
        <end position="11"/>
    </location>
</feature>
<feature type="transmembrane region" description="Helical" evidence="2">
    <location>
        <begin position="257"/>
        <end position="276"/>
    </location>
</feature>
<evidence type="ECO:0000313" key="3">
    <source>
        <dbReference type="EMBL" id="EKM78321.1"/>
    </source>
</evidence>
<dbReference type="KEGG" id="abp:AGABI1DRAFT129437"/>
<feature type="region of interest" description="Disordered" evidence="1">
    <location>
        <begin position="88"/>
        <end position="135"/>
    </location>
</feature>
<protein>
    <submittedName>
        <fullName evidence="3">Uncharacterized protein</fullName>
    </submittedName>
</protein>
<dbReference type="GeneID" id="18827010"/>
<dbReference type="HOGENOM" id="CLU_479773_0_0_1"/>
<keyword evidence="2" id="KW-0812">Transmembrane</keyword>
<evidence type="ECO:0000256" key="1">
    <source>
        <dbReference type="SAM" id="MobiDB-lite"/>
    </source>
</evidence>
<gene>
    <name evidence="3" type="ORF">AGABI1DRAFT_129437</name>
</gene>
<accession>K5WSC9</accession>
<organism evidence="3 4">
    <name type="scientific">Agaricus bisporus var. burnettii (strain JB137-S8 / ATCC MYA-4627 / FGSC 10392)</name>
    <name type="common">White button mushroom</name>
    <dbReference type="NCBI Taxonomy" id="597362"/>
    <lineage>
        <taxon>Eukaryota</taxon>
        <taxon>Fungi</taxon>
        <taxon>Dikarya</taxon>
        <taxon>Basidiomycota</taxon>
        <taxon>Agaricomycotina</taxon>
        <taxon>Agaricomycetes</taxon>
        <taxon>Agaricomycetidae</taxon>
        <taxon>Agaricales</taxon>
        <taxon>Agaricineae</taxon>
        <taxon>Agaricaceae</taxon>
        <taxon>Agaricus</taxon>
    </lineage>
</organism>
<name>K5WSC9_AGABU</name>
<proteinExistence type="predicted"/>
<evidence type="ECO:0000256" key="2">
    <source>
        <dbReference type="SAM" id="Phobius"/>
    </source>
</evidence>
<dbReference type="RefSeq" id="XP_007330998.1">
    <property type="nucleotide sequence ID" value="XM_007330936.1"/>
</dbReference>
<dbReference type="Proteomes" id="UP000008493">
    <property type="component" value="Unassembled WGS sequence"/>
</dbReference>
<evidence type="ECO:0000313" key="4">
    <source>
        <dbReference type="Proteomes" id="UP000008493"/>
    </source>
</evidence>